<feature type="region of interest" description="Disordered" evidence="2">
    <location>
        <begin position="952"/>
        <end position="1018"/>
    </location>
</feature>
<feature type="region of interest" description="Disordered" evidence="2">
    <location>
        <begin position="254"/>
        <end position="278"/>
    </location>
</feature>
<evidence type="ECO:0000256" key="1">
    <source>
        <dbReference type="SAM" id="Coils"/>
    </source>
</evidence>
<feature type="compositionally biased region" description="Basic and acidic residues" evidence="2">
    <location>
        <begin position="587"/>
        <end position="597"/>
    </location>
</feature>
<dbReference type="InterPro" id="IPR002048">
    <property type="entry name" value="EF_hand_dom"/>
</dbReference>
<dbReference type="AlphaFoldDB" id="A0A7S0H333"/>
<keyword evidence="1" id="KW-0175">Coiled coil</keyword>
<gene>
    <name evidence="4" type="ORF">LAMO00422_LOCUS16409</name>
</gene>
<feature type="domain" description="EF-hand" evidence="3">
    <location>
        <begin position="1"/>
        <end position="36"/>
    </location>
</feature>
<feature type="coiled-coil region" evidence="1">
    <location>
        <begin position="301"/>
        <end position="391"/>
    </location>
</feature>
<dbReference type="EMBL" id="HBEM01024149">
    <property type="protein sequence ID" value="CAD8457462.1"/>
    <property type="molecule type" value="Transcribed_RNA"/>
</dbReference>
<feature type="compositionally biased region" description="Polar residues" evidence="2">
    <location>
        <begin position="995"/>
        <end position="1012"/>
    </location>
</feature>
<sequence length="1046" mass="114537">MDEKRIKQIFDDLDSDKDGKLMAEDFVEFMGDEAEAIRVLEEMTDGDVDAEYVTYTQFSKAFNAMNAAKNRRNSVSISESRMEDIDEIRREIMLDAKLSSQQEYVAGTHDRVVSMSSLSNNPNYRCSDSDISDAGWDGLHSMSRSSFRVVTFTEGKDSVETGGERRTKHRGSGSAGYSYAGSRDSHDRLSDERLSDGRLSDGREPSISDFNNLLMDSQASIEQEGLMLSQSPNSPVRLRHQQPPHHVREGSFITHGSTQPEDGILPRDNSPSSPITGVDRVKSYERGRLHSAGSPEEALTIDTLQGRIMKMEAENVKLQHRCEGISALYKRVEVENQALEAKLGALDRKFRSSTQECDRLRRRNAKLEGRREETKKKIKEYKDKIKVLKNKAKRGYNSDSLDSTNSQHGYFYKSWSHPPKEKSIKINEGEDGSLSRLTVPGPEKANPKATNEPDTKTLEKQLNKLKAEKKKWIARTMKLAAEVELRKRKTAELMNYFQRGESFNGRWETAGSLRDDLGMYQFSPNPSDRNSASASSRLVAPSPSSNEKKLMVEGSGAAGGTSGGTTGGTTSATTSATTSGTTSGTTGDKKGDKKGDKTGLSTGSTGKTRKSGLAKDSLGAGVAGLSPGLKGVSGASKVGVERSLSWTMAPKPKSNPRSKLVANARKRPLRHLKTLSSIDLISSPSLVVQSKKAEISVPAGARLRRRPSALEQLFDKLVQKDITIENGPGKLSAGRSRYIRARSQPPAVASSTTLRSLLGLQAKSHSKTKTPPSKGTLRPQRPLPLPRHHRHLSQPPTHASKPARPSTNAPTRAVLGLGFPGKKASRPSAASPNSDGVAGQSKTPAERRNNVGSGTWPKTGFQDDQDRQNLDYKGSADPPRKQLKPSRPQPGQSVQGLPRTRRGSSKSMGAIIDNPNRQSFVNEMKNKLEMARIHARMALQEIMSVQMTKINPNKDEKHPAKPVSKSRTRTHRYTHSTKHYARGPPPVVSIIPDYATNTNPKASGSTRQSQPNDDGGEETGTCKICTFCQTPEHPGTCTVCKTCVMS</sequence>
<feature type="region of interest" description="Disordered" evidence="2">
    <location>
        <begin position="418"/>
        <end position="456"/>
    </location>
</feature>
<reference evidence="4" key="1">
    <citation type="submission" date="2021-01" db="EMBL/GenBank/DDBJ databases">
        <authorList>
            <person name="Corre E."/>
            <person name="Pelletier E."/>
            <person name="Niang G."/>
            <person name="Scheremetjew M."/>
            <person name="Finn R."/>
            <person name="Kale V."/>
            <person name="Holt S."/>
            <person name="Cochrane G."/>
            <person name="Meng A."/>
            <person name="Brown T."/>
            <person name="Cohen L."/>
        </authorList>
    </citation>
    <scope>NUCLEOTIDE SEQUENCE</scope>
    <source>
        <strain evidence="4">CCMP2058</strain>
    </source>
</reference>
<feature type="region of interest" description="Disordered" evidence="2">
    <location>
        <begin position="518"/>
        <end position="636"/>
    </location>
</feature>
<feature type="compositionally biased region" description="Gly residues" evidence="2">
    <location>
        <begin position="556"/>
        <end position="567"/>
    </location>
</feature>
<dbReference type="InterPro" id="IPR011992">
    <property type="entry name" value="EF-hand-dom_pair"/>
</dbReference>
<feature type="compositionally biased region" description="Basic and acidic residues" evidence="2">
    <location>
        <begin position="418"/>
        <end position="428"/>
    </location>
</feature>
<feature type="region of interest" description="Disordered" evidence="2">
    <location>
        <begin position="153"/>
        <end position="209"/>
    </location>
</feature>
<dbReference type="GO" id="GO:0005509">
    <property type="term" value="F:calcium ion binding"/>
    <property type="evidence" value="ECO:0007669"/>
    <property type="project" value="InterPro"/>
</dbReference>
<proteinExistence type="predicted"/>
<evidence type="ECO:0000259" key="3">
    <source>
        <dbReference type="PROSITE" id="PS50222"/>
    </source>
</evidence>
<evidence type="ECO:0000256" key="2">
    <source>
        <dbReference type="SAM" id="MobiDB-lite"/>
    </source>
</evidence>
<feature type="compositionally biased region" description="Basic residues" evidence="2">
    <location>
        <begin position="964"/>
        <end position="981"/>
    </location>
</feature>
<feature type="compositionally biased region" description="Polar residues" evidence="2">
    <location>
        <begin position="522"/>
        <end position="536"/>
    </location>
</feature>
<feature type="region of interest" description="Disordered" evidence="2">
    <location>
        <begin position="759"/>
        <end position="918"/>
    </location>
</feature>
<feature type="compositionally biased region" description="Low complexity" evidence="2">
    <location>
        <begin position="769"/>
        <end position="780"/>
    </location>
</feature>
<evidence type="ECO:0000313" key="4">
    <source>
        <dbReference type="EMBL" id="CAD8457462.1"/>
    </source>
</evidence>
<feature type="compositionally biased region" description="Basic and acidic residues" evidence="2">
    <location>
        <begin position="183"/>
        <end position="206"/>
    </location>
</feature>
<feature type="compositionally biased region" description="Low complexity" evidence="2">
    <location>
        <begin position="568"/>
        <end position="586"/>
    </location>
</feature>
<feature type="compositionally biased region" description="Basic and acidic residues" evidence="2">
    <location>
        <begin position="154"/>
        <end position="165"/>
    </location>
</feature>
<dbReference type="PROSITE" id="PS50222">
    <property type="entry name" value="EF_HAND_2"/>
    <property type="match status" value="1"/>
</dbReference>
<dbReference type="SUPFAM" id="SSF47473">
    <property type="entry name" value="EF-hand"/>
    <property type="match status" value="1"/>
</dbReference>
<organism evidence="4">
    <name type="scientific">Amorphochlora amoebiformis</name>
    <dbReference type="NCBI Taxonomy" id="1561963"/>
    <lineage>
        <taxon>Eukaryota</taxon>
        <taxon>Sar</taxon>
        <taxon>Rhizaria</taxon>
        <taxon>Cercozoa</taxon>
        <taxon>Chlorarachniophyceae</taxon>
        <taxon>Amorphochlora</taxon>
    </lineage>
</organism>
<accession>A0A7S0H333</accession>
<name>A0A7S0H333_9EUKA</name>
<protein>
    <recommendedName>
        <fullName evidence="3">EF-hand domain-containing protein</fullName>
    </recommendedName>
</protein>